<evidence type="ECO:0000259" key="12">
    <source>
        <dbReference type="PROSITE" id="PS50109"/>
    </source>
</evidence>
<dbReference type="PANTHER" id="PTHR45436">
    <property type="entry name" value="SENSOR HISTIDINE KINASE YKOH"/>
    <property type="match status" value="1"/>
</dbReference>
<dbReference type="SUPFAM" id="SSF158472">
    <property type="entry name" value="HAMP domain-like"/>
    <property type="match status" value="1"/>
</dbReference>
<evidence type="ECO:0000256" key="8">
    <source>
        <dbReference type="ARBA" id="ARBA00022989"/>
    </source>
</evidence>
<proteinExistence type="predicted"/>
<organism evidence="14 15">
    <name type="scientific">Caulobacter mirabilis</name>
    <dbReference type="NCBI Taxonomy" id="69666"/>
    <lineage>
        <taxon>Bacteria</taxon>
        <taxon>Pseudomonadati</taxon>
        <taxon>Pseudomonadota</taxon>
        <taxon>Alphaproteobacteria</taxon>
        <taxon>Caulobacterales</taxon>
        <taxon>Caulobacteraceae</taxon>
        <taxon>Caulobacter</taxon>
    </lineage>
</organism>
<dbReference type="CDD" id="cd00082">
    <property type="entry name" value="HisKA"/>
    <property type="match status" value="1"/>
</dbReference>
<dbReference type="InterPro" id="IPR003594">
    <property type="entry name" value="HATPase_dom"/>
</dbReference>
<dbReference type="GO" id="GO:0000155">
    <property type="term" value="F:phosphorelay sensor kinase activity"/>
    <property type="evidence" value="ECO:0007669"/>
    <property type="project" value="InterPro"/>
</dbReference>
<dbReference type="SMART" id="SM00388">
    <property type="entry name" value="HisKA"/>
    <property type="match status" value="1"/>
</dbReference>
<comment type="subcellular location">
    <subcellularLocation>
        <location evidence="2">Membrane</location>
    </subcellularLocation>
</comment>
<feature type="transmembrane region" description="Helical" evidence="11">
    <location>
        <begin position="154"/>
        <end position="177"/>
    </location>
</feature>
<dbReference type="GO" id="GO:0005886">
    <property type="term" value="C:plasma membrane"/>
    <property type="evidence" value="ECO:0007669"/>
    <property type="project" value="TreeGrafter"/>
</dbReference>
<dbReference type="EMBL" id="CP024201">
    <property type="protein sequence ID" value="ATQ42890.1"/>
    <property type="molecule type" value="Genomic_DNA"/>
</dbReference>
<dbReference type="PRINTS" id="PR00344">
    <property type="entry name" value="BCTRLSENSOR"/>
</dbReference>
<keyword evidence="4" id="KW-0597">Phosphoprotein</keyword>
<dbReference type="Pfam" id="PF00672">
    <property type="entry name" value="HAMP"/>
    <property type="match status" value="1"/>
</dbReference>
<evidence type="ECO:0000256" key="6">
    <source>
        <dbReference type="ARBA" id="ARBA00022692"/>
    </source>
</evidence>
<feature type="domain" description="HAMP" evidence="13">
    <location>
        <begin position="179"/>
        <end position="232"/>
    </location>
</feature>
<dbReference type="InterPro" id="IPR005467">
    <property type="entry name" value="His_kinase_dom"/>
</dbReference>
<evidence type="ECO:0000256" key="3">
    <source>
        <dbReference type="ARBA" id="ARBA00012438"/>
    </source>
</evidence>
<feature type="domain" description="Histidine kinase" evidence="12">
    <location>
        <begin position="240"/>
        <end position="454"/>
    </location>
</feature>
<dbReference type="PANTHER" id="PTHR45436:SF8">
    <property type="entry name" value="HISTIDINE KINASE"/>
    <property type="match status" value="1"/>
</dbReference>
<keyword evidence="5" id="KW-0808">Transferase</keyword>
<evidence type="ECO:0000256" key="11">
    <source>
        <dbReference type="SAM" id="Phobius"/>
    </source>
</evidence>
<gene>
    <name evidence="14" type="ORF">CSW64_10945</name>
</gene>
<dbReference type="Pfam" id="PF02518">
    <property type="entry name" value="HATPase_c"/>
    <property type="match status" value="1"/>
</dbReference>
<keyword evidence="8 11" id="KW-1133">Transmembrane helix</keyword>
<dbReference type="SMART" id="SM00304">
    <property type="entry name" value="HAMP"/>
    <property type="match status" value="1"/>
</dbReference>
<reference evidence="14 15" key="1">
    <citation type="submission" date="2017-10" db="EMBL/GenBank/DDBJ databases">
        <title>Genome sequence of Caulobacter mirabilis FWC38.</title>
        <authorList>
            <person name="Fiebig A."/>
            <person name="Crosson S."/>
        </authorList>
    </citation>
    <scope>NUCLEOTIDE SEQUENCE [LARGE SCALE GENOMIC DNA]</scope>
    <source>
        <strain evidence="14 15">FWC 38</strain>
    </source>
</reference>
<name>A0A2D2AXZ8_9CAUL</name>
<sequence>MGAVRGALRPRAVLVVMVAVALVALAAGLLVIDRIGETLIDQRQQAVAEAARDYFVAFAHEEGLAPLAKALDLRERTRPAGGGFRYAVYDAEGRFLGGARLADAEDLPAQGRARIRLLTPGKHSPWQVLVQPLSVGGTLVVYENIHERAAFRRALIVSGAIALVGALGALLACGLWFNRQLLRRIEAVAGTAERIADGDLAARAPAAPQGDVFDRLGLSLNAMLDRIEALMTGMRTVTDSLAHDLRSPLTRLRADIARAAEPGLSEVSRSRALVAAQGEAERALATLSALMDIARAEAGLSSEMMAPVDLAGLIADLGELFGPVIEDAGQTFTVAPWSAPLVVQGHELLLRQAVGNLLHNAALHAGPGAAVSLALEEDEDGVRIIVQDRGRGVPAEHRGRVQERFVRLDSARTTPGAGLGLAIAAACARLHGGVLDLQDAEPGLRAVIGLRRHGRFTARTEAG</sequence>
<evidence type="ECO:0000256" key="1">
    <source>
        <dbReference type="ARBA" id="ARBA00000085"/>
    </source>
</evidence>
<keyword evidence="7" id="KW-0418">Kinase</keyword>
<evidence type="ECO:0000256" key="2">
    <source>
        <dbReference type="ARBA" id="ARBA00004370"/>
    </source>
</evidence>
<accession>A0A2D2AXZ8</accession>
<evidence type="ECO:0000256" key="4">
    <source>
        <dbReference type="ARBA" id="ARBA00022553"/>
    </source>
</evidence>
<dbReference type="RefSeq" id="WP_099622142.1">
    <property type="nucleotide sequence ID" value="NZ_CP024201.1"/>
</dbReference>
<dbReference type="Gene3D" id="6.10.340.10">
    <property type="match status" value="1"/>
</dbReference>
<keyword evidence="6 11" id="KW-0812">Transmembrane</keyword>
<protein>
    <recommendedName>
        <fullName evidence="3">histidine kinase</fullName>
        <ecNumber evidence="3">2.7.13.3</ecNumber>
    </recommendedName>
</protein>
<dbReference type="InterPro" id="IPR050428">
    <property type="entry name" value="TCS_sensor_his_kinase"/>
</dbReference>
<dbReference type="EC" id="2.7.13.3" evidence="3"/>
<evidence type="ECO:0000313" key="14">
    <source>
        <dbReference type="EMBL" id="ATQ42890.1"/>
    </source>
</evidence>
<keyword evidence="10 11" id="KW-0472">Membrane</keyword>
<dbReference type="Gene3D" id="3.30.565.10">
    <property type="entry name" value="Histidine kinase-like ATPase, C-terminal domain"/>
    <property type="match status" value="1"/>
</dbReference>
<dbReference type="SUPFAM" id="SSF55874">
    <property type="entry name" value="ATPase domain of HSP90 chaperone/DNA topoisomerase II/histidine kinase"/>
    <property type="match status" value="1"/>
</dbReference>
<evidence type="ECO:0000313" key="15">
    <source>
        <dbReference type="Proteomes" id="UP000228945"/>
    </source>
</evidence>
<dbReference type="InterPro" id="IPR003661">
    <property type="entry name" value="HisK_dim/P_dom"/>
</dbReference>
<dbReference type="SUPFAM" id="SSF47384">
    <property type="entry name" value="Homodimeric domain of signal transducing histidine kinase"/>
    <property type="match status" value="1"/>
</dbReference>
<dbReference type="KEGG" id="cmb:CSW64_10945"/>
<dbReference type="InterPro" id="IPR004358">
    <property type="entry name" value="Sig_transdc_His_kin-like_C"/>
</dbReference>
<evidence type="ECO:0000259" key="13">
    <source>
        <dbReference type="PROSITE" id="PS50885"/>
    </source>
</evidence>
<dbReference type="Proteomes" id="UP000228945">
    <property type="component" value="Chromosome"/>
</dbReference>
<evidence type="ECO:0000256" key="5">
    <source>
        <dbReference type="ARBA" id="ARBA00022679"/>
    </source>
</evidence>
<evidence type="ECO:0000256" key="9">
    <source>
        <dbReference type="ARBA" id="ARBA00023012"/>
    </source>
</evidence>
<dbReference type="OrthoDB" id="9815202at2"/>
<dbReference type="PROSITE" id="PS50109">
    <property type="entry name" value="HIS_KIN"/>
    <property type="match status" value="1"/>
</dbReference>
<keyword evidence="15" id="KW-1185">Reference proteome</keyword>
<dbReference type="AlphaFoldDB" id="A0A2D2AXZ8"/>
<dbReference type="InterPro" id="IPR003660">
    <property type="entry name" value="HAMP_dom"/>
</dbReference>
<comment type="catalytic activity">
    <reaction evidence="1">
        <text>ATP + protein L-histidine = ADP + protein N-phospho-L-histidine.</text>
        <dbReference type="EC" id="2.7.13.3"/>
    </reaction>
</comment>
<keyword evidence="9" id="KW-0902">Two-component regulatory system</keyword>
<evidence type="ECO:0000256" key="10">
    <source>
        <dbReference type="ARBA" id="ARBA00023136"/>
    </source>
</evidence>
<dbReference type="PROSITE" id="PS50885">
    <property type="entry name" value="HAMP"/>
    <property type="match status" value="1"/>
</dbReference>
<evidence type="ECO:0000256" key="7">
    <source>
        <dbReference type="ARBA" id="ARBA00022777"/>
    </source>
</evidence>
<dbReference type="InterPro" id="IPR036097">
    <property type="entry name" value="HisK_dim/P_sf"/>
</dbReference>
<feature type="transmembrane region" description="Helical" evidence="11">
    <location>
        <begin position="12"/>
        <end position="32"/>
    </location>
</feature>
<dbReference type="InterPro" id="IPR036890">
    <property type="entry name" value="HATPase_C_sf"/>
</dbReference>
<dbReference type="SMART" id="SM00387">
    <property type="entry name" value="HATPase_c"/>
    <property type="match status" value="1"/>
</dbReference>
<dbReference type="CDD" id="cd06225">
    <property type="entry name" value="HAMP"/>
    <property type="match status" value="1"/>
</dbReference>